<gene>
    <name evidence="8" type="ORF">ACCAA_10012</name>
</gene>
<dbReference type="Pfam" id="PF01740">
    <property type="entry name" value="STAS"/>
    <property type="match status" value="1"/>
</dbReference>
<sequence>MEPTIKFKNDKLVGDFWGGFAAMLVALPSAIAFGVTIYASIGPSYAGMGALAGILGATALGLMAPALGGTNRLITAPCAPAAALLSAFAIELVQRGVEPTFIVLMLTAVGMICGMLQLLLGFMGVGSLIKYIPFPVVSGYLTGVGLIIIGSQIPKFLGHTGGHSWLRVLITPDWWHWQSVLIGAVAILVMVGAPLLTRIVPAAILGLLAGVLTYFGLAYGVDEKLLVIEGNALIIGPLGGTASSMLEAITGRWSEIGELKLSQIASLFGTALILALLLSIDTLKTAVVLDTMTRSRHDSNRELVAQGLGNVASACAGGMPGAGQMGATLVNLASGGQTRVSGVIEGILCLIAFLALGSFIAWIPVAALAGILIVVGVRMIDRHSFHLLQSPWTLLDFIVIVAVVAVAVGYSLIAASGVGIALAMFLFIREQLSSTVIRRKVEGGNRSSKRIRLRHDMELLNKKGEQTVILELQGSLFFGTKDQLYTALEPELGKRKYIVLDMRRVQSVDVTAVHLLSQIRDSLLERDAFLIFSSLSQALPNGRNIAEFFDQMELTAMTKNVKVFPELDDAVEWIENQILGEIGIKAPEVAALDLKDVELFSDHKGETLADLEACMGRRSLAKGEKVYSFGDPGNELYLILKGAVRITLPSIGATPDHHALTYGRGDFFGGMAFLSQMTRFNDATALEDTDLYMLQREEFETLKEEHKRLAFHLLEAVAKVLALRLRYADKELMAMQD</sequence>
<evidence type="ECO:0000256" key="1">
    <source>
        <dbReference type="ARBA" id="ARBA00004141"/>
    </source>
</evidence>
<dbReference type="STRING" id="1860102.ACCAA_10012"/>
<comment type="subcellular location">
    <subcellularLocation>
        <location evidence="1">Membrane</location>
        <topology evidence="1">Multi-pass membrane protein</topology>
    </subcellularLocation>
</comment>
<evidence type="ECO:0000256" key="5">
    <source>
        <dbReference type="SAM" id="Phobius"/>
    </source>
</evidence>
<dbReference type="PANTHER" id="PTHR43310:SF1">
    <property type="entry name" value="SULFATE TRANSPORTER YBAR-RELATED"/>
    <property type="match status" value="1"/>
</dbReference>
<dbReference type="CDD" id="cd07042">
    <property type="entry name" value="STAS_SulP_like_sulfate_transporter"/>
    <property type="match status" value="1"/>
</dbReference>
<dbReference type="InterPro" id="IPR052706">
    <property type="entry name" value="Membrane-Transporter-like"/>
</dbReference>
<evidence type="ECO:0000313" key="8">
    <source>
        <dbReference type="EMBL" id="SBT03059.1"/>
    </source>
</evidence>
<feature type="transmembrane region" description="Helical" evidence="5">
    <location>
        <begin position="264"/>
        <end position="289"/>
    </location>
</feature>
<evidence type="ECO:0000256" key="3">
    <source>
        <dbReference type="ARBA" id="ARBA00022989"/>
    </source>
</evidence>
<feature type="transmembrane region" description="Helical" evidence="5">
    <location>
        <begin position="174"/>
        <end position="196"/>
    </location>
</feature>
<dbReference type="Gene3D" id="3.30.750.24">
    <property type="entry name" value="STAS domain"/>
    <property type="match status" value="1"/>
</dbReference>
<dbReference type="PANTHER" id="PTHR43310">
    <property type="entry name" value="SULFATE TRANSPORTER YBAR-RELATED"/>
    <property type="match status" value="1"/>
</dbReference>
<evidence type="ECO:0000256" key="2">
    <source>
        <dbReference type="ARBA" id="ARBA00022692"/>
    </source>
</evidence>
<feature type="transmembrane region" description="Helical" evidence="5">
    <location>
        <begin position="12"/>
        <end position="39"/>
    </location>
</feature>
<dbReference type="EMBL" id="FLQX01000001">
    <property type="protein sequence ID" value="SBT03059.1"/>
    <property type="molecule type" value="Genomic_DNA"/>
</dbReference>
<dbReference type="InterPro" id="IPR018490">
    <property type="entry name" value="cNMP-bd_dom_sf"/>
</dbReference>
<dbReference type="Pfam" id="PF00916">
    <property type="entry name" value="Sulfate_transp"/>
    <property type="match status" value="1"/>
</dbReference>
<dbReference type="CDD" id="cd00038">
    <property type="entry name" value="CAP_ED"/>
    <property type="match status" value="1"/>
</dbReference>
<keyword evidence="4 5" id="KW-0472">Membrane</keyword>
<feature type="transmembrane region" description="Helical" evidence="5">
    <location>
        <begin position="347"/>
        <end position="377"/>
    </location>
</feature>
<feature type="transmembrane region" description="Helical" evidence="5">
    <location>
        <begin position="45"/>
        <end position="67"/>
    </location>
</feature>
<feature type="domain" description="Cyclic nucleotide-binding" evidence="6">
    <location>
        <begin position="599"/>
        <end position="702"/>
    </location>
</feature>
<dbReference type="InterPro" id="IPR014710">
    <property type="entry name" value="RmlC-like_jellyroll"/>
</dbReference>
<evidence type="ECO:0000313" key="9">
    <source>
        <dbReference type="Proteomes" id="UP000199169"/>
    </source>
</evidence>
<feature type="transmembrane region" description="Helical" evidence="5">
    <location>
        <begin position="397"/>
        <end position="428"/>
    </location>
</feature>
<feature type="transmembrane region" description="Helical" evidence="5">
    <location>
        <begin position="74"/>
        <end position="94"/>
    </location>
</feature>
<feature type="transmembrane region" description="Helical" evidence="5">
    <location>
        <begin position="100"/>
        <end position="120"/>
    </location>
</feature>
<dbReference type="Proteomes" id="UP000199169">
    <property type="component" value="Unassembled WGS sequence"/>
</dbReference>
<dbReference type="AlphaFoldDB" id="A0A1A8XCW5"/>
<feature type="domain" description="STAS" evidence="7">
    <location>
        <begin position="457"/>
        <end position="574"/>
    </location>
</feature>
<organism evidence="8 9">
    <name type="scientific">Candidatus Accumulibacter aalborgensis</name>
    <dbReference type="NCBI Taxonomy" id="1860102"/>
    <lineage>
        <taxon>Bacteria</taxon>
        <taxon>Pseudomonadati</taxon>
        <taxon>Pseudomonadota</taxon>
        <taxon>Betaproteobacteria</taxon>
        <taxon>Candidatus Accumulibacter</taxon>
    </lineage>
</organism>
<dbReference type="GO" id="GO:0016020">
    <property type="term" value="C:membrane"/>
    <property type="evidence" value="ECO:0007669"/>
    <property type="project" value="UniProtKB-SubCell"/>
</dbReference>
<dbReference type="InterPro" id="IPR000595">
    <property type="entry name" value="cNMP-bd_dom"/>
</dbReference>
<name>A0A1A8XCW5_9PROT</name>
<dbReference type="SMART" id="SM00100">
    <property type="entry name" value="cNMP"/>
    <property type="match status" value="1"/>
</dbReference>
<feature type="transmembrane region" description="Helical" evidence="5">
    <location>
        <begin position="132"/>
        <end position="154"/>
    </location>
</feature>
<dbReference type="Gene3D" id="2.60.120.10">
    <property type="entry name" value="Jelly Rolls"/>
    <property type="match status" value="1"/>
</dbReference>
<feature type="transmembrane region" description="Helical" evidence="5">
    <location>
        <begin position="203"/>
        <end position="221"/>
    </location>
</feature>
<dbReference type="InterPro" id="IPR036513">
    <property type="entry name" value="STAS_dom_sf"/>
</dbReference>
<dbReference type="PROSITE" id="PS50801">
    <property type="entry name" value="STAS"/>
    <property type="match status" value="1"/>
</dbReference>
<dbReference type="PROSITE" id="PS50042">
    <property type="entry name" value="CNMP_BINDING_3"/>
    <property type="match status" value="1"/>
</dbReference>
<keyword evidence="3 5" id="KW-1133">Transmembrane helix</keyword>
<keyword evidence="2 5" id="KW-0812">Transmembrane</keyword>
<evidence type="ECO:0000256" key="4">
    <source>
        <dbReference type="ARBA" id="ARBA00023136"/>
    </source>
</evidence>
<keyword evidence="9" id="KW-1185">Reference proteome</keyword>
<evidence type="ECO:0000259" key="6">
    <source>
        <dbReference type="PROSITE" id="PS50042"/>
    </source>
</evidence>
<dbReference type="SUPFAM" id="SSF51206">
    <property type="entry name" value="cAMP-binding domain-like"/>
    <property type="match status" value="1"/>
</dbReference>
<dbReference type="Pfam" id="PF00027">
    <property type="entry name" value="cNMP_binding"/>
    <property type="match status" value="1"/>
</dbReference>
<dbReference type="InterPro" id="IPR002645">
    <property type="entry name" value="STAS_dom"/>
</dbReference>
<evidence type="ECO:0000259" key="7">
    <source>
        <dbReference type="PROSITE" id="PS50801"/>
    </source>
</evidence>
<dbReference type="SUPFAM" id="SSF52091">
    <property type="entry name" value="SpoIIaa-like"/>
    <property type="match status" value="1"/>
</dbReference>
<accession>A0A1A8XCW5</accession>
<protein>
    <submittedName>
        <fullName evidence="8">Sulphate transporter</fullName>
    </submittedName>
</protein>
<proteinExistence type="predicted"/>
<dbReference type="RefSeq" id="WP_245754351.1">
    <property type="nucleotide sequence ID" value="NZ_FLQX01000001.1"/>
</dbReference>
<reference evidence="8 9" key="1">
    <citation type="submission" date="2016-06" db="EMBL/GenBank/DDBJ databases">
        <authorList>
            <person name="Kjaerup R.B."/>
            <person name="Dalgaard T.S."/>
            <person name="Juul-Madsen H.R."/>
        </authorList>
    </citation>
    <scope>NUCLEOTIDE SEQUENCE [LARGE SCALE GENOMIC DNA]</scope>
    <source>
        <strain evidence="8">3</strain>
    </source>
</reference>
<dbReference type="InterPro" id="IPR011547">
    <property type="entry name" value="SLC26A/SulP_dom"/>
</dbReference>